<dbReference type="GO" id="GO:0004190">
    <property type="term" value="F:aspartic-type endopeptidase activity"/>
    <property type="evidence" value="ECO:0007669"/>
    <property type="project" value="UniProtKB-KW"/>
</dbReference>
<keyword evidence="1" id="KW-0749">Sporulation</keyword>
<keyword evidence="5" id="KW-1185">Reference proteome</keyword>
<keyword evidence="1 3" id="KW-0472">Membrane</keyword>
<dbReference type="OrthoDB" id="2690199at2"/>
<organism evidence="4 5">
    <name type="scientific">Fervidicella metallireducens AeB</name>
    <dbReference type="NCBI Taxonomy" id="1403537"/>
    <lineage>
        <taxon>Bacteria</taxon>
        <taxon>Bacillati</taxon>
        <taxon>Bacillota</taxon>
        <taxon>Clostridia</taxon>
        <taxon>Eubacteriales</taxon>
        <taxon>Clostridiaceae</taxon>
        <taxon>Fervidicella</taxon>
    </lineage>
</organism>
<proteinExistence type="inferred from homology"/>
<comment type="function">
    <text evidence="1">Probable aspartic protease that is responsible for the proteolytic cleavage of the RNA polymerase sigma E factor (SigE/spoIIGB) to yield the active peptide in the mother cell during sporulation. Responds to a signal from the forespore that is triggered by the extracellular signal protein SpoIIR.</text>
</comment>
<gene>
    <name evidence="4" type="ORF">Q428_07980</name>
</gene>
<keyword evidence="3" id="KW-1133">Transmembrane helix</keyword>
<dbReference type="GO" id="GO:0006508">
    <property type="term" value="P:proteolysis"/>
    <property type="evidence" value="ECO:0007669"/>
    <property type="project" value="UniProtKB-KW"/>
</dbReference>
<evidence type="ECO:0000256" key="3">
    <source>
        <dbReference type="SAM" id="Phobius"/>
    </source>
</evidence>
<comment type="similarity">
    <text evidence="1">Belongs to the peptidase U4 family.</text>
</comment>
<keyword evidence="1" id="KW-0645">Protease</keyword>
<evidence type="ECO:0000256" key="2">
    <source>
        <dbReference type="PIRSR" id="PIRSR018571-1"/>
    </source>
</evidence>
<keyword evidence="1" id="KW-0378">Hydrolase</keyword>
<dbReference type="PIRSF" id="PIRSF018571">
    <property type="entry name" value="SpoIIGA"/>
    <property type="match status" value="1"/>
</dbReference>
<feature type="active site" evidence="2">
    <location>
        <position position="176"/>
    </location>
</feature>
<keyword evidence="3" id="KW-0812">Transmembrane</keyword>
<evidence type="ECO:0000313" key="4">
    <source>
        <dbReference type="EMBL" id="EYE88439.1"/>
    </source>
</evidence>
<keyword evidence="1" id="KW-1003">Cell membrane</keyword>
<dbReference type="Pfam" id="PF03419">
    <property type="entry name" value="Peptidase_U4"/>
    <property type="match status" value="1"/>
</dbReference>
<feature type="transmembrane region" description="Helical" evidence="3">
    <location>
        <begin position="36"/>
        <end position="54"/>
    </location>
</feature>
<accession>A0A017RVL0</accession>
<feature type="transmembrane region" description="Helical" evidence="3">
    <location>
        <begin position="116"/>
        <end position="140"/>
    </location>
</feature>
<comment type="caution">
    <text evidence="4">The sequence shown here is derived from an EMBL/GenBank/DDBJ whole genome shotgun (WGS) entry which is preliminary data.</text>
</comment>
<feature type="transmembrane region" description="Helical" evidence="3">
    <location>
        <begin position="6"/>
        <end position="24"/>
    </location>
</feature>
<dbReference type="EMBL" id="AZQP01000021">
    <property type="protein sequence ID" value="EYE88439.1"/>
    <property type="molecule type" value="Genomic_DNA"/>
</dbReference>
<dbReference type="RefSeq" id="WP_035379728.1">
    <property type="nucleotide sequence ID" value="NZ_AZQP01000021.1"/>
</dbReference>
<dbReference type="GO" id="GO:0030436">
    <property type="term" value="P:asexual sporulation"/>
    <property type="evidence" value="ECO:0007669"/>
    <property type="project" value="InterPro"/>
</dbReference>
<evidence type="ECO:0000313" key="5">
    <source>
        <dbReference type="Proteomes" id="UP000019681"/>
    </source>
</evidence>
<sequence>MIDVIYVDVLLLENFLMNFLLLYIVGRYSKIKIKTLRITAAALFGGMYVIVLFLPEFTAMYSVPMRIAISIIMVTIAFMPYKIKEFIKLWILFFLTSFIVGGCIFAVLFLTQKDVVLISGAIVVPSKFIIIGIIIAIFFVKIGFDYFETYYLTEKNKIEMEIHLSNKSCKITALIDTGNSLRDPITNEPVIVVYMKPIFQILPDELLAEIINEQNNDVIMKKIMDSSLKTRIRLIPYKALGVENGLLTGIRVDKVAIRYKSHYAVLKGTLIALYTQPISREGSYQALAYPELLKGGV</sequence>
<dbReference type="InterPro" id="IPR005081">
    <property type="entry name" value="SpoIIGA"/>
</dbReference>
<name>A0A017RVL0_9CLOT</name>
<dbReference type="GO" id="GO:0005886">
    <property type="term" value="C:plasma membrane"/>
    <property type="evidence" value="ECO:0007669"/>
    <property type="project" value="UniProtKB-SubCell"/>
</dbReference>
<dbReference type="Proteomes" id="UP000019681">
    <property type="component" value="Unassembled WGS sequence"/>
</dbReference>
<comment type="subcellular location">
    <subcellularLocation>
        <location evidence="1">Cell membrane</location>
    </subcellularLocation>
</comment>
<feature type="transmembrane region" description="Helical" evidence="3">
    <location>
        <begin position="90"/>
        <end position="110"/>
    </location>
</feature>
<reference evidence="4 5" key="1">
    <citation type="journal article" date="2014" name="Genome Announc.">
        <title>Draft Genome Sequence of Fervidicella metallireducens Strain AeBT, an Iron-Reducing Thermoanaerobe from the Great Artesian Basin.</title>
        <authorList>
            <person name="Patel B.K."/>
        </authorList>
    </citation>
    <scope>NUCLEOTIDE SEQUENCE [LARGE SCALE GENOMIC DNA]</scope>
    <source>
        <strain evidence="4 5">AeB</strain>
    </source>
</reference>
<dbReference type="AlphaFoldDB" id="A0A017RVL0"/>
<dbReference type="NCBIfam" id="TIGR02854">
    <property type="entry name" value="spore_II_GA"/>
    <property type="match status" value="1"/>
</dbReference>
<dbReference type="EC" id="3.4.23.-" evidence="1"/>
<dbReference type="GO" id="GO:0030435">
    <property type="term" value="P:sporulation resulting in formation of a cellular spore"/>
    <property type="evidence" value="ECO:0007669"/>
    <property type="project" value="UniProtKB-KW"/>
</dbReference>
<protein>
    <recommendedName>
        <fullName evidence="1">Sporulation sigma-E factor-processing peptidase</fullName>
        <ecNumber evidence="1">3.4.23.-</ecNumber>
    </recommendedName>
    <alternativeName>
        <fullName evidence="1">Membrane-associated aspartic protease</fullName>
    </alternativeName>
    <alternativeName>
        <fullName evidence="1">Stage II sporulation protein GA</fullName>
    </alternativeName>
</protein>
<feature type="transmembrane region" description="Helical" evidence="3">
    <location>
        <begin position="60"/>
        <end position="78"/>
    </location>
</feature>
<evidence type="ECO:0000256" key="1">
    <source>
        <dbReference type="PIRNR" id="PIRNR018571"/>
    </source>
</evidence>
<keyword evidence="1" id="KW-0064">Aspartyl protease</keyword>
<dbReference type="STRING" id="1403537.Q428_07980"/>